<gene>
    <name evidence="13" type="primary">ATP6</name>
</gene>
<evidence type="ECO:0000256" key="11">
    <source>
        <dbReference type="RuleBase" id="RU004450"/>
    </source>
</evidence>
<dbReference type="CTD" id="4508"/>
<dbReference type="AlphaFoldDB" id="W5R4F8"/>
<dbReference type="GO" id="GO:0046933">
    <property type="term" value="F:proton-transporting ATP synthase activity, rotational mechanism"/>
    <property type="evidence" value="ECO:0007669"/>
    <property type="project" value="TreeGrafter"/>
</dbReference>
<dbReference type="InterPro" id="IPR035908">
    <property type="entry name" value="F0_ATP_A_sf"/>
</dbReference>
<organism evidence="13">
    <name type="scientific">Pseudocellus gertschi</name>
    <dbReference type="NCBI Taxonomy" id="1329481"/>
    <lineage>
        <taxon>Eukaryota</taxon>
        <taxon>Metazoa</taxon>
        <taxon>Ecdysozoa</taxon>
        <taxon>Arthropoda</taxon>
        <taxon>Chelicerata</taxon>
        <taxon>Arachnida</taxon>
        <taxon>Ricinulei</taxon>
        <taxon>Ricinoididae</taxon>
        <taxon>Pseudocellus</taxon>
    </lineage>
</organism>
<feature type="transmembrane region" description="Helical" evidence="12">
    <location>
        <begin position="157"/>
        <end position="175"/>
    </location>
</feature>
<dbReference type="GeneID" id="18267137"/>
<evidence type="ECO:0000256" key="2">
    <source>
        <dbReference type="ARBA" id="ARBA00006810"/>
    </source>
</evidence>
<dbReference type="GO" id="GO:0045259">
    <property type="term" value="C:proton-transporting ATP synthase complex"/>
    <property type="evidence" value="ECO:0007669"/>
    <property type="project" value="UniProtKB-KW"/>
</dbReference>
<evidence type="ECO:0000313" key="13">
    <source>
        <dbReference type="EMBL" id="AGL11936.1"/>
    </source>
</evidence>
<dbReference type="NCBIfam" id="TIGR01131">
    <property type="entry name" value="ATP_synt_6_or_A"/>
    <property type="match status" value="1"/>
</dbReference>
<evidence type="ECO:0000256" key="5">
    <source>
        <dbReference type="ARBA" id="ARBA00022692"/>
    </source>
</evidence>
<evidence type="ECO:0000256" key="1">
    <source>
        <dbReference type="ARBA" id="ARBA00004141"/>
    </source>
</evidence>
<evidence type="ECO:0000256" key="12">
    <source>
        <dbReference type="SAM" id="Phobius"/>
    </source>
</evidence>
<sequence>MMINLFSTFDPATSMNTSMNWLSLTMPLLLIPLTMWSTSSQHQMIQKIISTKIYTEISSMNIKTPKGTITMLFSILWFIMISNTTGLLPYTFTASSHLCISTSLALTAWLSLNMFAWIKKTNHMLTHMLPLGTPTSLMMFMVCIETISNIIRPLTLAVRLTANMIAGHLLISLISSSMMNSNLMMMLPITTTELTLMMLETTVAFIQSYVFMTLITLYLNETN</sequence>
<dbReference type="Gene3D" id="1.20.120.220">
    <property type="entry name" value="ATP synthase, F0 complex, subunit A"/>
    <property type="match status" value="1"/>
</dbReference>
<evidence type="ECO:0000256" key="6">
    <source>
        <dbReference type="ARBA" id="ARBA00022781"/>
    </source>
</evidence>
<reference evidence="13" key="1">
    <citation type="submission" date="2013-02" db="EMBL/GenBank/DDBJ databases">
        <title>Variation between mitochondrial genomes of Ricinulei.</title>
        <authorList>
            <person name="Fahrein K."/>
            <person name="Podsiadlowski L."/>
            <person name="Talarico G."/>
        </authorList>
    </citation>
    <scope>NUCLEOTIDE SEQUENCE</scope>
</reference>
<dbReference type="CDD" id="cd00310">
    <property type="entry name" value="ATP-synt_Fo_a_6"/>
    <property type="match status" value="1"/>
</dbReference>
<dbReference type="PANTHER" id="PTHR11410">
    <property type="entry name" value="ATP SYNTHASE SUBUNIT A"/>
    <property type="match status" value="1"/>
</dbReference>
<accession>W5R4F8</accession>
<keyword evidence="5 12" id="KW-0812">Transmembrane</keyword>
<dbReference type="GO" id="GO:0005743">
    <property type="term" value="C:mitochondrial inner membrane"/>
    <property type="evidence" value="ECO:0007669"/>
    <property type="project" value="UniProtKB-SubCell"/>
</dbReference>
<comment type="similarity">
    <text evidence="2">Belongs to the ATPase A chain family.</text>
</comment>
<dbReference type="SUPFAM" id="SSF81336">
    <property type="entry name" value="F1F0 ATP synthase subunit A"/>
    <property type="match status" value="1"/>
</dbReference>
<keyword evidence="7 12" id="KW-1133">Transmembrane helix</keyword>
<name>W5R4F8_9ARAC</name>
<geneLocation type="mitochondrion" evidence="13"/>
<keyword evidence="4" id="KW-0138">CF(0)</keyword>
<dbReference type="InterPro" id="IPR023011">
    <property type="entry name" value="ATP_synth_F0_asu_AS"/>
</dbReference>
<protein>
    <recommendedName>
        <fullName evidence="11">ATP synthase subunit a</fullName>
    </recommendedName>
</protein>
<keyword evidence="13" id="KW-0496">Mitochondrion</keyword>
<evidence type="ECO:0000256" key="8">
    <source>
        <dbReference type="ARBA" id="ARBA00023065"/>
    </source>
</evidence>
<evidence type="ECO:0000256" key="4">
    <source>
        <dbReference type="ARBA" id="ARBA00022547"/>
    </source>
</evidence>
<comment type="subcellular location">
    <subcellularLocation>
        <location evidence="1">Membrane</location>
        <topology evidence="1">Multi-pass membrane protein</topology>
    </subcellularLocation>
    <subcellularLocation>
        <location evidence="11">Mitochondrion inner membrane</location>
        <topology evidence="11">Multi-pass membrane protein</topology>
    </subcellularLocation>
</comment>
<dbReference type="Pfam" id="PF00119">
    <property type="entry name" value="ATP-synt_A"/>
    <property type="match status" value="1"/>
</dbReference>
<evidence type="ECO:0000256" key="9">
    <source>
        <dbReference type="ARBA" id="ARBA00023136"/>
    </source>
</evidence>
<evidence type="ECO:0000256" key="7">
    <source>
        <dbReference type="ARBA" id="ARBA00022989"/>
    </source>
</evidence>
<feature type="transmembrane region" description="Helical" evidence="12">
    <location>
        <begin position="196"/>
        <end position="219"/>
    </location>
</feature>
<dbReference type="InterPro" id="IPR045083">
    <property type="entry name" value="ATP_synth_F0_asu_bact/mt"/>
</dbReference>
<proteinExistence type="inferred from homology"/>
<keyword evidence="6" id="KW-0375">Hydrogen ion transport</keyword>
<keyword evidence="3" id="KW-0813">Transport</keyword>
<feature type="transmembrane region" description="Helical" evidence="12">
    <location>
        <begin position="94"/>
        <end position="116"/>
    </location>
</feature>
<dbReference type="RefSeq" id="YP_009002074.1">
    <property type="nucleotide sequence ID" value="NC_023451.1"/>
</dbReference>
<dbReference type="PANTHER" id="PTHR11410:SF0">
    <property type="entry name" value="ATP SYNTHASE SUBUNIT A"/>
    <property type="match status" value="1"/>
</dbReference>
<feature type="transmembrane region" description="Helical" evidence="12">
    <location>
        <begin position="20"/>
        <end position="38"/>
    </location>
</feature>
<evidence type="ECO:0000256" key="3">
    <source>
        <dbReference type="ARBA" id="ARBA00022448"/>
    </source>
</evidence>
<feature type="transmembrane region" description="Helical" evidence="12">
    <location>
        <begin position="128"/>
        <end position="151"/>
    </location>
</feature>
<dbReference type="EMBL" id="KC688691">
    <property type="protein sequence ID" value="AGL11936.1"/>
    <property type="molecule type" value="Genomic_DNA"/>
</dbReference>
<evidence type="ECO:0000256" key="10">
    <source>
        <dbReference type="ARBA" id="ARBA00023310"/>
    </source>
</evidence>
<dbReference type="InterPro" id="IPR000568">
    <property type="entry name" value="ATP_synth_F0_asu"/>
</dbReference>
<keyword evidence="10" id="KW-0066">ATP synthesis</keyword>
<keyword evidence="8" id="KW-0406">Ion transport</keyword>
<keyword evidence="9 12" id="KW-0472">Membrane</keyword>
<dbReference type="PRINTS" id="PR00123">
    <property type="entry name" value="ATPASEA"/>
</dbReference>
<dbReference type="PROSITE" id="PS00449">
    <property type="entry name" value="ATPASE_A"/>
    <property type="match status" value="1"/>
</dbReference>
<feature type="transmembrane region" description="Helical" evidence="12">
    <location>
        <begin position="69"/>
        <end position="88"/>
    </location>
</feature>